<dbReference type="Pfam" id="PF04093">
    <property type="entry name" value="MreD"/>
    <property type="match status" value="1"/>
</dbReference>
<evidence type="ECO:0000313" key="10">
    <source>
        <dbReference type="Proteomes" id="UP000593802"/>
    </source>
</evidence>
<keyword evidence="10" id="KW-1185">Reference proteome</keyword>
<evidence type="ECO:0000256" key="5">
    <source>
        <dbReference type="ARBA" id="ARBA00022960"/>
    </source>
</evidence>
<organism evidence="9 10">
    <name type="scientific">Effusibacillus dendaii</name>
    <dbReference type="NCBI Taxonomy" id="2743772"/>
    <lineage>
        <taxon>Bacteria</taxon>
        <taxon>Bacillati</taxon>
        <taxon>Bacillota</taxon>
        <taxon>Bacilli</taxon>
        <taxon>Bacillales</taxon>
        <taxon>Alicyclobacillaceae</taxon>
        <taxon>Effusibacillus</taxon>
    </lineage>
</organism>
<dbReference type="RefSeq" id="WP_200759243.1">
    <property type="nucleotide sequence ID" value="NZ_AP023366.1"/>
</dbReference>
<gene>
    <name evidence="9" type="ORF">skT53_00600</name>
</gene>
<accession>A0A7I8D4S3</accession>
<evidence type="ECO:0000256" key="8">
    <source>
        <dbReference type="SAM" id="Phobius"/>
    </source>
</evidence>
<feature type="transmembrane region" description="Helical" evidence="8">
    <location>
        <begin position="64"/>
        <end position="83"/>
    </location>
</feature>
<comment type="subcellular location">
    <subcellularLocation>
        <location evidence="1">Cell membrane</location>
        <topology evidence="1">Multi-pass membrane protein</topology>
    </subcellularLocation>
</comment>
<keyword evidence="6 8" id="KW-1133">Transmembrane helix</keyword>
<evidence type="ECO:0000256" key="3">
    <source>
        <dbReference type="ARBA" id="ARBA00022475"/>
    </source>
</evidence>
<dbReference type="AlphaFoldDB" id="A0A7I8D4S3"/>
<evidence type="ECO:0000256" key="2">
    <source>
        <dbReference type="ARBA" id="ARBA00007776"/>
    </source>
</evidence>
<keyword evidence="5" id="KW-0133">Cell shape</keyword>
<feature type="transmembrane region" description="Helical" evidence="8">
    <location>
        <begin position="95"/>
        <end position="116"/>
    </location>
</feature>
<evidence type="ECO:0008006" key="11">
    <source>
        <dbReference type="Google" id="ProtNLM"/>
    </source>
</evidence>
<sequence>MRPIYVFLVLLFAMILQATLFVQKPFNWVQPSLTVVLTVFIAYFRNQRLAMVLGLMVGLVQDVVYGTLIGMHTFSLALVGYFSGALFRVFLNRSLIMLLFMVLGMTVGYEFLNYGIATIFGRLRIDLLVVLTHAVRLMIFNGIYGLLLYPFAERWLPANEDWRLGEEQR</sequence>
<protein>
    <recommendedName>
        <fullName evidence="11">Rod shape-determining protein MreD</fullName>
    </recommendedName>
</protein>
<keyword evidence="4 8" id="KW-0812">Transmembrane</keyword>
<dbReference type="GO" id="GO:0008360">
    <property type="term" value="P:regulation of cell shape"/>
    <property type="evidence" value="ECO:0007669"/>
    <property type="project" value="UniProtKB-KW"/>
</dbReference>
<evidence type="ECO:0000313" key="9">
    <source>
        <dbReference type="EMBL" id="BCJ85075.1"/>
    </source>
</evidence>
<keyword evidence="3" id="KW-1003">Cell membrane</keyword>
<dbReference type="KEGG" id="eff:skT53_00600"/>
<feature type="transmembrane region" description="Helical" evidence="8">
    <location>
        <begin position="128"/>
        <end position="152"/>
    </location>
</feature>
<comment type="similarity">
    <text evidence="2">Belongs to the MreD family.</text>
</comment>
<feature type="transmembrane region" description="Helical" evidence="8">
    <location>
        <begin position="28"/>
        <end position="44"/>
    </location>
</feature>
<evidence type="ECO:0000256" key="7">
    <source>
        <dbReference type="ARBA" id="ARBA00023136"/>
    </source>
</evidence>
<evidence type="ECO:0000256" key="6">
    <source>
        <dbReference type="ARBA" id="ARBA00022989"/>
    </source>
</evidence>
<dbReference type="EMBL" id="AP023366">
    <property type="protein sequence ID" value="BCJ85075.1"/>
    <property type="molecule type" value="Genomic_DNA"/>
</dbReference>
<reference evidence="9 10" key="1">
    <citation type="submission" date="2020-08" db="EMBL/GenBank/DDBJ databases">
        <title>Complete Genome Sequence of Effusibacillus dendaii Strain skT53, Isolated from Farmland soil.</title>
        <authorList>
            <person name="Konishi T."/>
            <person name="Kawasaki H."/>
        </authorList>
    </citation>
    <scope>NUCLEOTIDE SEQUENCE [LARGE SCALE GENOMIC DNA]</scope>
    <source>
        <strain evidence="10">skT53</strain>
    </source>
</reference>
<name>A0A7I8D4S3_9BACL</name>
<dbReference type="Proteomes" id="UP000593802">
    <property type="component" value="Chromosome"/>
</dbReference>
<dbReference type="GO" id="GO:0005886">
    <property type="term" value="C:plasma membrane"/>
    <property type="evidence" value="ECO:0007669"/>
    <property type="project" value="UniProtKB-SubCell"/>
</dbReference>
<evidence type="ECO:0000256" key="1">
    <source>
        <dbReference type="ARBA" id="ARBA00004651"/>
    </source>
</evidence>
<dbReference type="InterPro" id="IPR007227">
    <property type="entry name" value="Cell_shape_determining_MreD"/>
</dbReference>
<evidence type="ECO:0000256" key="4">
    <source>
        <dbReference type="ARBA" id="ARBA00022692"/>
    </source>
</evidence>
<keyword evidence="7 8" id="KW-0472">Membrane</keyword>
<proteinExistence type="inferred from homology"/>
<dbReference type="NCBIfam" id="TIGR03426">
    <property type="entry name" value="shape_MreD"/>
    <property type="match status" value="1"/>
</dbReference>